<protein>
    <submittedName>
        <fullName evidence="1">DUF952 domain-containing protein</fullName>
    </submittedName>
</protein>
<evidence type="ECO:0000313" key="2">
    <source>
        <dbReference type="Proteomes" id="UP000248544"/>
    </source>
</evidence>
<gene>
    <name evidence="1" type="ORF">C1I98_26760</name>
</gene>
<dbReference type="PANTHER" id="PTHR34129">
    <property type="entry name" value="BLR1139 PROTEIN"/>
    <property type="match status" value="1"/>
</dbReference>
<dbReference type="Proteomes" id="UP000248544">
    <property type="component" value="Unassembled WGS sequence"/>
</dbReference>
<dbReference type="Gene3D" id="3.20.170.20">
    <property type="entry name" value="Protein of unknown function DUF952"/>
    <property type="match status" value="1"/>
</dbReference>
<keyword evidence="2" id="KW-1185">Reference proteome</keyword>
<evidence type="ECO:0000313" key="1">
    <source>
        <dbReference type="EMBL" id="PZG36388.1"/>
    </source>
</evidence>
<name>A0A2W2GH43_9ACTN</name>
<dbReference type="Pfam" id="PF06108">
    <property type="entry name" value="DUF952"/>
    <property type="match status" value="1"/>
</dbReference>
<sequence>MRLIYHIASRPEWERALRAGEYTVSTLGLSLAEVGFVHASTAGQVAGVADAFYGAADDLVLLVIDEDKVGPQVRYESVPDRPDRFPHIYGPLNTDAVVRALPYAKGPDGRFPPPPATE</sequence>
<dbReference type="InterPro" id="IPR009297">
    <property type="entry name" value="DUF952"/>
</dbReference>
<dbReference type="EMBL" id="POUA01000258">
    <property type="protein sequence ID" value="PZG36388.1"/>
    <property type="molecule type" value="Genomic_DNA"/>
</dbReference>
<dbReference type="PANTHER" id="PTHR34129:SF1">
    <property type="entry name" value="DUF952 DOMAIN-CONTAINING PROTEIN"/>
    <property type="match status" value="1"/>
</dbReference>
<dbReference type="AlphaFoldDB" id="A0A2W2GH43"/>
<proteinExistence type="predicted"/>
<dbReference type="SUPFAM" id="SSF56399">
    <property type="entry name" value="ADP-ribosylation"/>
    <property type="match status" value="1"/>
</dbReference>
<dbReference type="RefSeq" id="WP_111170197.1">
    <property type="nucleotide sequence ID" value="NZ_POUA01000258.1"/>
</dbReference>
<reference evidence="1 2" key="1">
    <citation type="submission" date="2018-01" db="EMBL/GenBank/DDBJ databases">
        <title>Draft genome sequence of Sphaerisporangium sp. 7K107.</title>
        <authorList>
            <person name="Sahin N."/>
            <person name="Saygin H."/>
            <person name="Ay H."/>
        </authorList>
    </citation>
    <scope>NUCLEOTIDE SEQUENCE [LARGE SCALE GENOMIC DNA]</scope>
    <source>
        <strain evidence="1 2">7K107</strain>
    </source>
</reference>
<comment type="caution">
    <text evidence="1">The sequence shown here is derived from an EMBL/GenBank/DDBJ whole genome shotgun (WGS) entry which is preliminary data.</text>
</comment>
<organism evidence="1 2">
    <name type="scientific">Spongiactinospora gelatinilytica</name>
    <dbReference type="NCBI Taxonomy" id="2666298"/>
    <lineage>
        <taxon>Bacteria</taxon>
        <taxon>Bacillati</taxon>
        <taxon>Actinomycetota</taxon>
        <taxon>Actinomycetes</taxon>
        <taxon>Streptosporangiales</taxon>
        <taxon>Streptosporangiaceae</taxon>
        <taxon>Spongiactinospora</taxon>
    </lineage>
</organism>
<accession>A0A2W2GH43</accession>